<dbReference type="Proteomes" id="UP000792575">
    <property type="component" value="Genome"/>
</dbReference>
<evidence type="ECO:0000313" key="3">
    <source>
        <dbReference type="Proteomes" id="UP000792575"/>
    </source>
</evidence>
<protein>
    <submittedName>
        <fullName evidence="2">Uncharacterized protein</fullName>
    </submittedName>
</protein>
<dbReference type="OrthoDB" id="23182at10239"/>
<dbReference type="RefSeq" id="YP_008003978.1">
    <property type="nucleotide sequence ID" value="NC_021247.1"/>
</dbReference>
<organism evidence="2 3">
    <name type="scientific">Adoxophyes honmai entomopoxvirus 'L'</name>
    <dbReference type="NCBI Taxonomy" id="1293540"/>
    <lineage>
        <taxon>Viruses</taxon>
        <taxon>Varidnaviria</taxon>
        <taxon>Bamfordvirae</taxon>
        <taxon>Nucleocytoviricota</taxon>
        <taxon>Pokkesviricetes</taxon>
        <taxon>Chitovirales</taxon>
        <taxon>Poxviridae</taxon>
        <taxon>Entomopoxvirinae</taxon>
        <taxon>Betaentomopoxvirus</taxon>
        <taxon>Betaentomopoxvirus ahonmai</taxon>
    </lineage>
</organism>
<name>A0A916KP58_9POXV</name>
<dbReference type="EMBL" id="HF679131">
    <property type="protein sequence ID" value="CCU55476.1"/>
    <property type="molecule type" value="Genomic_DNA"/>
</dbReference>
<keyword evidence="1" id="KW-0472">Membrane</keyword>
<dbReference type="KEGG" id="vg:15614084"/>
<dbReference type="GeneID" id="15614084"/>
<reference evidence="2" key="1">
    <citation type="journal article" date="2013" name="J. Virol.">
        <title>New Insights into the Evolution of Entomopoxvirinae from the Complete Genome Sequences of Four Entomopoxviruses Infecting Adoxophyes honmai, Choristoneura biennis, Choristoneura rosaceana, and Mythimna separata.</title>
        <authorList>
            <person name="Theze J."/>
            <person name="Takatsuka J."/>
            <person name="Li Z."/>
            <person name="Gallais J."/>
            <person name="Doucet D."/>
            <person name="Arif B."/>
            <person name="Nakai M."/>
            <person name="Herniou E.A."/>
        </authorList>
    </citation>
    <scope>NUCLEOTIDE SEQUENCE</scope>
    <source>
        <strain evidence="2">Tokyo</strain>
    </source>
</reference>
<evidence type="ECO:0000256" key="1">
    <source>
        <dbReference type="SAM" id="Phobius"/>
    </source>
</evidence>
<keyword evidence="1" id="KW-1133">Transmembrane helix</keyword>
<keyword evidence="3" id="KW-1185">Reference proteome</keyword>
<feature type="transmembrane region" description="Helical" evidence="1">
    <location>
        <begin position="6"/>
        <end position="28"/>
    </location>
</feature>
<gene>
    <name evidence="2" type="ORF">AHEV_155</name>
</gene>
<accession>A0A916KP58</accession>
<evidence type="ECO:0000313" key="2">
    <source>
        <dbReference type="EMBL" id="CCU55476.1"/>
    </source>
</evidence>
<keyword evidence="1" id="KW-0812">Transmembrane</keyword>
<sequence length="224" mass="26044">MFLIYFNTFLILILTFGVIIIFILLFLYNIDLLINTNKIYVLNYDAININNINNLNLYSYADFIFLSNLNIDNPNEVNIENNLKEIPLYTINDNIANHYNFYSSKNNNINILLGIRLTLNIQNPFLYFRNTTLSIIINNDEVFHCYIGINENSNILDIIASIDYVINRYPRYIIIGKFPINIPTTIKNTLNDYSIISNLKIVNAYSSIISYLNSNVGTTFILNY</sequence>
<proteinExistence type="predicted"/>